<dbReference type="InterPro" id="IPR022032">
    <property type="entry name" value="Myf5"/>
</dbReference>
<dbReference type="Proteomes" id="UP001318040">
    <property type="component" value="Chromosome 3"/>
</dbReference>
<dbReference type="Pfam" id="PF12232">
    <property type="entry name" value="Myf5"/>
    <property type="match status" value="1"/>
</dbReference>
<dbReference type="GO" id="GO:0000981">
    <property type="term" value="F:DNA-binding transcription factor activity, RNA polymerase II-specific"/>
    <property type="evidence" value="ECO:0007669"/>
    <property type="project" value="TreeGrafter"/>
</dbReference>
<protein>
    <recommendedName>
        <fullName evidence="9">Myogenic factor</fullName>
    </recommendedName>
</protein>
<dbReference type="SUPFAM" id="SSF47459">
    <property type="entry name" value="HLH, helix-loop-helix DNA-binding domain"/>
    <property type="match status" value="1"/>
</dbReference>
<dbReference type="InterPro" id="IPR036638">
    <property type="entry name" value="HLH_DNA-bd_sf"/>
</dbReference>
<dbReference type="InterPro" id="IPR011598">
    <property type="entry name" value="bHLH_dom"/>
</dbReference>
<dbReference type="Gene3D" id="4.10.280.10">
    <property type="entry name" value="Helix-loop-helix DNA-binding domain"/>
    <property type="match status" value="1"/>
</dbReference>
<feature type="region of interest" description="Disordered" evidence="10">
    <location>
        <begin position="249"/>
        <end position="318"/>
    </location>
</feature>
<dbReference type="RefSeq" id="XP_032827047.1">
    <property type="nucleotide sequence ID" value="XM_032971156.1"/>
</dbReference>
<gene>
    <name evidence="13" type="primary">LOC116952103</name>
</gene>
<keyword evidence="12" id="KW-1185">Reference proteome</keyword>
<evidence type="ECO:0000256" key="9">
    <source>
        <dbReference type="RuleBase" id="RU003428"/>
    </source>
</evidence>
<evidence type="ECO:0000256" key="8">
    <source>
        <dbReference type="ARBA" id="ARBA00023242"/>
    </source>
</evidence>
<dbReference type="GO" id="GO:0000978">
    <property type="term" value="F:RNA polymerase II cis-regulatory region sequence-specific DNA binding"/>
    <property type="evidence" value="ECO:0007669"/>
    <property type="project" value="TreeGrafter"/>
</dbReference>
<name>A0AAJ7XAI1_PETMA</name>
<feature type="compositionally biased region" description="Gly residues" evidence="10">
    <location>
        <begin position="163"/>
        <end position="176"/>
    </location>
</feature>
<keyword evidence="8 9" id="KW-0539">Nucleus</keyword>
<comment type="subunit">
    <text evidence="9">Efficient DNA binding requires dimerization with another bHLH protein.</text>
</comment>
<proteinExistence type="predicted"/>
<keyword evidence="6 9" id="KW-0238">DNA-binding</keyword>
<dbReference type="AlphaFoldDB" id="A0AAJ7XAI1"/>
<dbReference type="GO" id="GO:0046983">
    <property type="term" value="F:protein dimerization activity"/>
    <property type="evidence" value="ECO:0007669"/>
    <property type="project" value="InterPro"/>
</dbReference>
<evidence type="ECO:0000256" key="7">
    <source>
        <dbReference type="ARBA" id="ARBA00023163"/>
    </source>
</evidence>
<sequence length="318" mass="32816">MELLDGGAAGHFVAEAENIIYRGEPCFGYSDIDFLDDFDPRLESPAAPGGAHRGGGGVDDDDLMPSPVGDDQHVRAPLHVGHHGPGPCLLWACKACKRKTSTTDRRKAATMRERRRLRKVNEAFETLKRCTSSNPSQRLPKVEILRNAIRYIEGLQRLLRQQGGGGGGGGGGGELVGGNHEDGYSDGGMSGGRDDASGTTECGRVAFGRSDTDYGGQYNSPVLEAAGVKGALVVSSLDCLSSIVERISSEQNPGPAGPPGGGAPHAGGPPGGPTYGHIPSDGGPDPSHGGGTLGEQGPLSCSIGRDNSIAPTPVYEVL</sequence>
<feature type="region of interest" description="Disordered" evidence="10">
    <location>
        <begin position="40"/>
        <end position="61"/>
    </location>
</feature>
<evidence type="ECO:0000256" key="4">
    <source>
        <dbReference type="ARBA" id="ARBA00022782"/>
    </source>
</evidence>
<keyword evidence="7" id="KW-0804">Transcription</keyword>
<keyword evidence="2" id="KW-0217">Developmental protein</keyword>
<dbReference type="GO" id="GO:0048743">
    <property type="term" value="P:positive regulation of skeletal muscle fiber development"/>
    <property type="evidence" value="ECO:0007669"/>
    <property type="project" value="TreeGrafter"/>
</dbReference>
<dbReference type="InterPro" id="IPR002546">
    <property type="entry name" value="MyoD_N"/>
</dbReference>
<dbReference type="GO" id="GO:0035914">
    <property type="term" value="P:skeletal muscle cell differentiation"/>
    <property type="evidence" value="ECO:0007669"/>
    <property type="project" value="TreeGrafter"/>
</dbReference>
<evidence type="ECO:0000259" key="11">
    <source>
        <dbReference type="PROSITE" id="PS50888"/>
    </source>
</evidence>
<dbReference type="InterPro" id="IPR039704">
    <property type="entry name" value="Myogenic_factor"/>
</dbReference>
<feature type="domain" description="BHLH" evidence="11">
    <location>
        <begin position="104"/>
        <end position="155"/>
    </location>
</feature>
<evidence type="ECO:0000256" key="10">
    <source>
        <dbReference type="SAM" id="MobiDB-lite"/>
    </source>
</evidence>
<dbReference type="CDD" id="cd11411">
    <property type="entry name" value="bHLH_TS_MRF"/>
    <property type="match status" value="1"/>
</dbReference>
<organism evidence="12 13">
    <name type="scientific">Petromyzon marinus</name>
    <name type="common">Sea lamprey</name>
    <dbReference type="NCBI Taxonomy" id="7757"/>
    <lineage>
        <taxon>Eukaryota</taxon>
        <taxon>Metazoa</taxon>
        <taxon>Chordata</taxon>
        <taxon>Craniata</taxon>
        <taxon>Vertebrata</taxon>
        <taxon>Cyclostomata</taxon>
        <taxon>Hyperoartia</taxon>
        <taxon>Petromyzontiformes</taxon>
        <taxon>Petromyzontidae</taxon>
        <taxon>Petromyzon</taxon>
    </lineage>
</organism>
<dbReference type="SMART" id="SM00353">
    <property type="entry name" value="HLH"/>
    <property type="match status" value="1"/>
</dbReference>
<feature type="compositionally biased region" description="Gly residues" evidence="10">
    <location>
        <begin position="259"/>
        <end position="269"/>
    </location>
</feature>
<dbReference type="GO" id="GO:0045663">
    <property type="term" value="P:positive regulation of myoblast differentiation"/>
    <property type="evidence" value="ECO:0007669"/>
    <property type="project" value="TreeGrafter"/>
</dbReference>
<evidence type="ECO:0000256" key="6">
    <source>
        <dbReference type="ARBA" id="ARBA00023125"/>
    </source>
</evidence>
<evidence type="ECO:0000313" key="12">
    <source>
        <dbReference type="Proteomes" id="UP001318040"/>
    </source>
</evidence>
<dbReference type="GO" id="GO:0005634">
    <property type="term" value="C:nucleus"/>
    <property type="evidence" value="ECO:0007669"/>
    <property type="project" value="UniProtKB-SubCell"/>
</dbReference>
<dbReference type="PANTHER" id="PTHR11534">
    <property type="entry name" value="MYOGENIC FACTOR"/>
    <property type="match status" value="1"/>
</dbReference>
<keyword evidence="5" id="KW-0805">Transcription regulation</keyword>
<reference evidence="13" key="1">
    <citation type="submission" date="2025-08" db="UniProtKB">
        <authorList>
            <consortium name="RefSeq"/>
        </authorList>
    </citation>
    <scope>IDENTIFICATION</scope>
    <source>
        <tissue evidence="13">Sperm</tissue>
    </source>
</reference>
<evidence type="ECO:0000256" key="2">
    <source>
        <dbReference type="ARBA" id="ARBA00022473"/>
    </source>
</evidence>
<dbReference type="PROSITE" id="PS50888">
    <property type="entry name" value="BHLH"/>
    <property type="match status" value="1"/>
</dbReference>
<dbReference type="Pfam" id="PF01586">
    <property type="entry name" value="Basic"/>
    <property type="match status" value="1"/>
</dbReference>
<dbReference type="GeneID" id="116952103"/>
<dbReference type="SMART" id="SM00520">
    <property type="entry name" value="BASIC"/>
    <property type="match status" value="1"/>
</dbReference>
<evidence type="ECO:0000256" key="3">
    <source>
        <dbReference type="ARBA" id="ARBA00022541"/>
    </source>
</evidence>
<comment type="subcellular location">
    <subcellularLocation>
        <location evidence="1">Nucleus</location>
    </subcellularLocation>
</comment>
<dbReference type="PANTHER" id="PTHR11534:SF9">
    <property type="entry name" value="MYOGENIC-DETERMINATION PROTEIN"/>
    <property type="match status" value="1"/>
</dbReference>
<keyword evidence="4" id="KW-0221">Differentiation</keyword>
<dbReference type="KEGG" id="pmrn:116952103"/>
<accession>A0AAJ7XAI1</accession>
<evidence type="ECO:0000256" key="5">
    <source>
        <dbReference type="ARBA" id="ARBA00023015"/>
    </source>
</evidence>
<evidence type="ECO:0000313" key="13">
    <source>
        <dbReference type="RefSeq" id="XP_032827047.1"/>
    </source>
</evidence>
<feature type="region of interest" description="Disordered" evidence="10">
    <location>
        <begin position="163"/>
        <end position="204"/>
    </location>
</feature>
<keyword evidence="3" id="KW-0517">Myogenesis</keyword>
<evidence type="ECO:0000256" key="1">
    <source>
        <dbReference type="ARBA" id="ARBA00004123"/>
    </source>
</evidence>
<dbReference type="FunFam" id="4.10.280.10:FF:000005">
    <property type="entry name" value="Myogenic factor"/>
    <property type="match status" value="1"/>
</dbReference>
<dbReference type="Pfam" id="PF00010">
    <property type="entry name" value="HLH"/>
    <property type="match status" value="1"/>
</dbReference>